<evidence type="ECO:0000313" key="19">
    <source>
        <dbReference type="Proteomes" id="UP000009022"/>
    </source>
</evidence>
<dbReference type="Proteomes" id="UP000009022">
    <property type="component" value="Unassembled WGS sequence"/>
</dbReference>
<organism evidence="18 19">
    <name type="scientific">Trichoplax adhaerens</name>
    <name type="common">Trichoplax reptans</name>
    <dbReference type="NCBI Taxonomy" id="10228"/>
    <lineage>
        <taxon>Eukaryota</taxon>
        <taxon>Metazoa</taxon>
        <taxon>Placozoa</taxon>
        <taxon>Uniplacotomia</taxon>
        <taxon>Trichoplacea</taxon>
        <taxon>Trichoplacidae</taxon>
        <taxon>Trichoplax</taxon>
    </lineage>
</organism>
<dbReference type="HOGENOM" id="CLU_020959_0_0_1"/>
<keyword evidence="6" id="KW-0732">Signal</keyword>
<evidence type="ECO:0000313" key="18">
    <source>
        <dbReference type="EMBL" id="EDV29575.1"/>
    </source>
</evidence>
<dbReference type="InParanoid" id="B3RLS2"/>
<evidence type="ECO:0000256" key="3">
    <source>
        <dbReference type="ARBA" id="ARBA00011738"/>
    </source>
</evidence>
<evidence type="ECO:0000256" key="13">
    <source>
        <dbReference type="ARBA" id="ARBA00059701"/>
    </source>
</evidence>
<keyword evidence="10" id="KW-0325">Glycoprotein</keyword>
<keyword evidence="9" id="KW-1015">Disulfide bond</keyword>
<dbReference type="ESTHER" id="triad-b3rls2">
    <property type="family name" value="Prolylcarboxypeptidase"/>
</dbReference>
<evidence type="ECO:0000256" key="16">
    <source>
        <dbReference type="ARBA" id="ARBA00076475"/>
    </source>
</evidence>
<dbReference type="OrthoDB" id="2130629at2759"/>
<evidence type="ECO:0000256" key="12">
    <source>
        <dbReference type="ARBA" id="ARBA00052013"/>
    </source>
</evidence>
<dbReference type="Gene3D" id="3.40.50.1820">
    <property type="entry name" value="alpha/beta hydrolase"/>
    <property type="match status" value="1"/>
</dbReference>
<keyword evidence="7" id="KW-0378">Hydrolase</keyword>
<dbReference type="GO" id="GO:0006508">
    <property type="term" value="P:proteolysis"/>
    <property type="evidence" value="ECO:0007669"/>
    <property type="project" value="UniProtKB-KW"/>
</dbReference>
<dbReference type="Pfam" id="PF05577">
    <property type="entry name" value="Peptidase_S28"/>
    <property type="match status" value="1"/>
</dbReference>
<dbReference type="CTD" id="6749252"/>
<dbReference type="OMA" id="QTCNQMV"/>
<dbReference type="EMBL" id="DS985241">
    <property type="protein sequence ID" value="EDV29575.1"/>
    <property type="molecule type" value="Genomic_DNA"/>
</dbReference>
<dbReference type="FunFam" id="1.20.120.980:FF:000002">
    <property type="entry name" value="lysosomal Pro-X carboxypeptidase"/>
    <property type="match status" value="1"/>
</dbReference>
<evidence type="ECO:0000256" key="10">
    <source>
        <dbReference type="ARBA" id="ARBA00023180"/>
    </source>
</evidence>
<evidence type="ECO:0000256" key="11">
    <source>
        <dbReference type="ARBA" id="ARBA00023228"/>
    </source>
</evidence>
<keyword evidence="19" id="KW-1185">Reference proteome</keyword>
<dbReference type="GO" id="GO:0008239">
    <property type="term" value="F:dipeptidyl-peptidase activity"/>
    <property type="evidence" value="ECO:0000318"/>
    <property type="project" value="GO_Central"/>
</dbReference>
<sequence length="463" mass="52042">MIRWHALAWPSDSFQSNVKYQTKYFKQRLDHFSPADDRKFQQRYLISQKYWKKGSPIFFYTGNEGDITWFAKNTGFMWDIAPEFNAMLIFVEHRYYGKTLPFGKDSFKDKEHLAYLSSEQALADFAQFIVDFKAETHGTQNSSVIAFGGSYGGMLTAWLRIKYPNIVDGAIAASAPIWQLEGLTPCDRFSSIVTNTFKLAYPECPKNIRNSWKVIRKLGSTKSGRHTLSTTLKLCNPLKSPSDVDALVNWLSSIWVNLAEVDYPYPANFLEPLPAKPVKAVCASLQKPLANDTLLIRGIAKGLNVYFNHTGNSKCFNTDQDATSHLGIAGWNFQSCTEMVLPVCMDGVHDMFEPTPFNLTAMAAICKEQYGVRTRPFWAQTLYGGKRIKAASNIVFSNGNLDPWSGGGVLKSLSKSLVAIVIEGGAHHLDLRHANKDDPATVKHARKIEKMHIAKWIKEASNE</sequence>
<dbReference type="MEROPS" id="S28.001"/>
<evidence type="ECO:0000256" key="15">
    <source>
        <dbReference type="ARBA" id="ARBA00073691"/>
    </source>
</evidence>
<dbReference type="PANTHER" id="PTHR11010">
    <property type="entry name" value="PROTEASE S28 PRO-X CARBOXYPEPTIDASE-RELATED"/>
    <property type="match status" value="1"/>
</dbReference>
<keyword evidence="4" id="KW-0121">Carboxypeptidase</keyword>
<dbReference type="InterPro" id="IPR029058">
    <property type="entry name" value="AB_hydrolase_fold"/>
</dbReference>
<dbReference type="AlphaFoldDB" id="B3RLS2"/>
<dbReference type="GO" id="GO:0004185">
    <property type="term" value="F:serine-type carboxypeptidase activity"/>
    <property type="evidence" value="ECO:0007669"/>
    <property type="project" value="UniProtKB-EC"/>
</dbReference>
<keyword evidence="5" id="KW-0645">Protease</keyword>
<dbReference type="InterPro" id="IPR008758">
    <property type="entry name" value="Peptidase_S28"/>
</dbReference>
<comment type="function">
    <text evidence="13">Cleaves C-terminal amino acids linked to proline in peptides such as angiotensin II, III and des-Arg9-bradykinin. This cleavage occurs at acidic pH, but enzymatic activity is retained with some substrates at neutral pH.</text>
</comment>
<dbReference type="Gene3D" id="1.20.120.980">
    <property type="entry name" value="Serine carboxypeptidase S28, SKS domain"/>
    <property type="match status" value="1"/>
</dbReference>
<dbReference type="EC" id="3.4.16.2" evidence="14"/>
<proteinExistence type="inferred from homology"/>
<accession>B3RLS2</accession>
<dbReference type="eggNOG" id="KOG2183">
    <property type="taxonomic scope" value="Eukaryota"/>
</dbReference>
<keyword evidence="8" id="KW-0865">Zymogen</keyword>
<dbReference type="RefSeq" id="XP_002108777.1">
    <property type="nucleotide sequence ID" value="XM_002108741.1"/>
</dbReference>
<dbReference type="FunCoup" id="B3RLS2">
    <property type="interactions" value="1329"/>
</dbReference>
<dbReference type="InterPro" id="IPR042269">
    <property type="entry name" value="Ser_carbopepase_S28_SKS"/>
</dbReference>
<reference evidence="18 19" key="1">
    <citation type="journal article" date="2008" name="Nature">
        <title>The Trichoplax genome and the nature of placozoans.</title>
        <authorList>
            <person name="Srivastava M."/>
            <person name="Begovic E."/>
            <person name="Chapman J."/>
            <person name="Putnam N.H."/>
            <person name="Hellsten U."/>
            <person name="Kawashima T."/>
            <person name="Kuo A."/>
            <person name="Mitros T."/>
            <person name="Salamov A."/>
            <person name="Carpenter M.L."/>
            <person name="Signorovitch A.Y."/>
            <person name="Moreno M.A."/>
            <person name="Kamm K."/>
            <person name="Grimwood J."/>
            <person name="Schmutz J."/>
            <person name="Shapiro H."/>
            <person name="Grigoriev I.V."/>
            <person name="Buss L.W."/>
            <person name="Schierwater B."/>
            <person name="Dellaporta S.L."/>
            <person name="Rokhsar D.S."/>
        </authorList>
    </citation>
    <scope>NUCLEOTIDE SEQUENCE [LARGE SCALE GENOMIC DNA]</scope>
    <source>
        <strain evidence="18 19">Grell-BS-1999</strain>
    </source>
</reference>
<evidence type="ECO:0000256" key="5">
    <source>
        <dbReference type="ARBA" id="ARBA00022670"/>
    </source>
</evidence>
<comment type="subunit">
    <text evidence="3">Homodimer.</text>
</comment>
<dbReference type="PANTHER" id="PTHR11010:SF38">
    <property type="entry name" value="LYSOSOMAL PRO-X CARBOXYPEPTIDASE"/>
    <property type="match status" value="1"/>
</dbReference>
<protein>
    <recommendedName>
        <fullName evidence="15">Lysosomal Pro-X carboxypeptidase</fullName>
        <ecNumber evidence="14">3.4.16.2</ecNumber>
    </recommendedName>
    <alternativeName>
        <fullName evidence="17">Proline carboxypeptidase</fullName>
    </alternativeName>
    <alternativeName>
        <fullName evidence="16">Prolylcarboxypeptidase</fullName>
    </alternativeName>
</protein>
<dbReference type="GeneID" id="6749252"/>
<dbReference type="KEGG" id="tad:TRIADDRAFT_19181"/>
<evidence type="ECO:0000256" key="2">
    <source>
        <dbReference type="ARBA" id="ARBA00011079"/>
    </source>
</evidence>
<gene>
    <name evidence="18" type="ORF">TRIADDRAFT_19181</name>
</gene>
<comment type="catalytic activity">
    <reaction evidence="12">
        <text>Cleavage of a -Pro-|-Xaa bond to release a C-terminal amino acid.</text>
        <dbReference type="EC" id="3.4.16.2"/>
    </reaction>
</comment>
<evidence type="ECO:0000256" key="7">
    <source>
        <dbReference type="ARBA" id="ARBA00022801"/>
    </source>
</evidence>
<evidence type="ECO:0000256" key="9">
    <source>
        <dbReference type="ARBA" id="ARBA00023157"/>
    </source>
</evidence>
<comment type="similarity">
    <text evidence="2">Belongs to the peptidase S28 family.</text>
</comment>
<evidence type="ECO:0000256" key="4">
    <source>
        <dbReference type="ARBA" id="ARBA00022645"/>
    </source>
</evidence>
<dbReference type="GO" id="GO:0005764">
    <property type="term" value="C:lysosome"/>
    <property type="evidence" value="ECO:0007669"/>
    <property type="project" value="UniProtKB-SubCell"/>
</dbReference>
<evidence type="ECO:0000256" key="6">
    <source>
        <dbReference type="ARBA" id="ARBA00022729"/>
    </source>
</evidence>
<dbReference type="SUPFAM" id="SSF53474">
    <property type="entry name" value="alpha/beta-Hydrolases"/>
    <property type="match status" value="1"/>
</dbReference>
<evidence type="ECO:0000256" key="14">
    <source>
        <dbReference type="ARBA" id="ARBA00066456"/>
    </source>
</evidence>
<evidence type="ECO:0000256" key="8">
    <source>
        <dbReference type="ARBA" id="ARBA00023145"/>
    </source>
</evidence>
<comment type="subcellular location">
    <subcellularLocation>
        <location evidence="1">Lysosome</location>
    </subcellularLocation>
</comment>
<dbReference type="PhylomeDB" id="B3RLS2"/>
<evidence type="ECO:0000256" key="17">
    <source>
        <dbReference type="ARBA" id="ARBA00076608"/>
    </source>
</evidence>
<evidence type="ECO:0000256" key="1">
    <source>
        <dbReference type="ARBA" id="ARBA00004371"/>
    </source>
</evidence>
<keyword evidence="11" id="KW-0458">Lysosome</keyword>
<name>B3RLS2_TRIAD</name>